<dbReference type="RefSeq" id="WP_203964580.1">
    <property type="nucleotide sequence ID" value="NZ_AP023355.1"/>
</dbReference>
<gene>
    <name evidence="1" type="ORF">Athai_60670</name>
</gene>
<proteinExistence type="predicted"/>
<evidence type="ECO:0000313" key="2">
    <source>
        <dbReference type="Proteomes" id="UP000611640"/>
    </source>
</evidence>
<organism evidence="1 2">
    <name type="scientific">Actinocatenispora thailandica</name>
    <dbReference type="NCBI Taxonomy" id="227318"/>
    <lineage>
        <taxon>Bacteria</taxon>
        <taxon>Bacillati</taxon>
        <taxon>Actinomycetota</taxon>
        <taxon>Actinomycetes</taxon>
        <taxon>Micromonosporales</taxon>
        <taxon>Micromonosporaceae</taxon>
        <taxon>Actinocatenispora</taxon>
    </lineage>
</organism>
<dbReference type="KEGG" id="atl:Athai_60670"/>
<accession>A0A7R7DVD0</accession>
<keyword evidence="2" id="KW-1185">Reference proteome</keyword>
<reference evidence="1 2" key="1">
    <citation type="submission" date="2020-08" db="EMBL/GenBank/DDBJ databases">
        <title>Whole genome shotgun sequence of Actinocatenispora thailandica NBRC 105041.</title>
        <authorList>
            <person name="Komaki H."/>
            <person name="Tamura T."/>
        </authorList>
    </citation>
    <scope>NUCLEOTIDE SEQUENCE [LARGE SCALE GENOMIC DNA]</scope>
    <source>
        <strain evidence="1 2">NBRC 105041</strain>
    </source>
</reference>
<evidence type="ECO:0000313" key="1">
    <source>
        <dbReference type="EMBL" id="BCJ38564.1"/>
    </source>
</evidence>
<dbReference type="EMBL" id="AP023355">
    <property type="protein sequence ID" value="BCJ38564.1"/>
    <property type="molecule type" value="Genomic_DNA"/>
</dbReference>
<dbReference type="Proteomes" id="UP000611640">
    <property type="component" value="Chromosome"/>
</dbReference>
<sequence length="135" mass="14733">MRNATIRRATKGSWCRQVRIPDTVESQEVARAAVRDCVRHRTMGDVAALRGTLIAAGLAADIHHAHAGPAVLTVRWREYRRHGGVLSLTLDKPAASAWSMPELTELTLDLMATDWAAATGEHTCRVDARVEDPAA</sequence>
<protein>
    <submittedName>
        <fullName evidence="1">Uncharacterized protein</fullName>
    </submittedName>
</protein>
<dbReference type="AlphaFoldDB" id="A0A7R7DVD0"/>
<name>A0A7R7DVD0_9ACTN</name>